<evidence type="ECO:0000313" key="3">
    <source>
        <dbReference type="Proteomes" id="UP000077266"/>
    </source>
</evidence>
<gene>
    <name evidence="2" type="ORF">EXIGLDRAFT_702025</name>
</gene>
<feature type="compositionally biased region" description="Polar residues" evidence="1">
    <location>
        <begin position="50"/>
        <end position="66"/>
    </location>
</feature>
<feature type="non-terminal residue" evidence="2">
    <location>
        <position position="261"/>
    </location>
</feature>
<feature type="compositionally biased region" description="Acidic residues" evidence="1">
    <location>
        <begin position="39"/>
        <end position="49"/>
    </location>
</feature>
<reference evidence="2 3" key="1">
    <citation type="journal article" date="2016" name="Mol. Biol. Evol.">
        <title>Comparative Genomics of Early-Diverging Mushroom-Forming Fungi Provides Insights into the Origins of Lignocellulose Decay Capabilities.</title>
        <authorList>
            <person name="Nagy L.G."/>
            <person name="Riley R."/>
            <person name="Tritt A."/>
            <person name="Adam C."/>
            <person name="Daum C."/>
            <person name="Floudas D."/>
            <person name="Sun H."/>
            <person name="Yadav J.S."/>
            <person name="Pangilinan J."/>
            <person name="Larsson K.H."/>
            <person name="Matsuura K."/>
            <person name="Barry K."/>
            <person name="Labutti K."/>
            <person name="Kuo R."/>
            <person name="Ohm R.A."/>
            <person name="Bhattacharya S.S."/>
            <person name="Shirouzu T."/>
            <person name="Yoshinaga Y."/>
            <person name="Martin F.M."/>
            <person name="Grigoriev I.V."/>
            <person name="Hibbett D.S."/>
        </authorList>
    </citation>
    <scope>NUCLEOTIDE SEQUENCE [LARGE SCALE GENOMIC DNA]</scope>
    <source>
        <strain evidence="2 3">HHB12029</strain>
    </source>
</reference>
<dbReference type="Proteomes" id="UP000077266">
    <property type="component" value="Unassembled WGS sequence"/>
</dbReference>
<keyword evidence="3" id="KW-1185">Reference proteome</keyword>
<feature type="region of interest" description="Disordered" evidence="1">
    <location>
        <begin position="23"/>
        <end position="66"/>
    </location>
</feature>
<sequence>MPPKQPPMGPPLSKATMPVVKVKAKAADLDPSQSQASDFDMELDGDDNETGSVMSQHTKSTSSGITTTRTMCGQEAKVQEDELDYSDVCVEDQFTSRFYAKLDAKFSLLCNAASNIKLHDIYFVESCGIFCYKSSPLTEVQVVFLMQVLPPVGANFRGNKPIGKLVIKYPIKKSIPELEEPDMMTVVTDMMYKTSSYVRDSLSGSGGDSGRKLTENIVPVAQAATTSAAALTSSKPASTAVWNLSDPSIMPGHNESLDVMH</sequence>
<evidence type="ECO:0000256" key="1">
    <source>
        <dbReference type="SAM" id="MobiDB-lite"/>
    </source>
</evidence>
<evidence type="ECO:0000313" key="2">
    <source>
        <dbReference type="EMBL" id="KZV82986.1"/>
    </source>
</evidence>
<dbReference type="AlphaFoldDB" id="A0A165CRV0"/>
<name>A0A165CRV0_EXIGL</name>
<accession>A0A165CRV0</accession>
<dbReference type="InParanoid" id="A0A165CRV0"/>
<proteinExistence type="predicted"/>
<organism evidence="2 3">
    <name type="scientific">Exidia glandulosa HHB12029</name>
    <dbReference type="NCBI Taxonomy" id="1314781"/>
    <lineage>
        <taxon>Eukaryota</taxon>
        <taxon>Fungi</taxon>
        <taxon>Dikarya</taxon>
        <taxon>Basidiomycota</taxon>
        <taxon>Agaricomycotina</taxon>
        <taxon>Agaricomycetes</taxon>
        <taxon>Auriculariales</taxon>
        <taxon>Exidiaceae</taxon>
        <taxon>Exidia</taxon>
    </lineage>
</organism>
<dbReference type="EMBL" id="KV426294">
    <property type="protein sequence ID" value="KZV82986.1"/>
    <property type="molecule type" value="Genomic_DNA"/>
</dbReference>
<protein>
    <submittedName>
        <fullName evidence="2">Uncharacterized protein</fullName>
    </submittedName>
</protein>